<accession>A0A433DH97</accession>
<dbReference type="PANTHER" id="PTHR10063">
    <property type="entry name" value="TUBERIN"/>
    <property type="match status" value="1"/>
</dbReference>
<dbReference type="Pfam" id="PF11864">
    <property type="entry name" value="DUF3384"/>
    <property type="match status" value="1"/>
</dbReference>
<dbReference type="Proteomes" id="UP000268093">
    <property type="component" value="Unassembled WGS sequence"/>
</dbReference>
<dbReference type="OrthoDB" id="19311at2759"/>
<feature type="domain" description="Rap-GAP" evidence="3">
    <location>
        <begin position="1029"/>
        <end position="1235"/>
    </location>
</feature>
<dbReference type="InterPro" id="IPR024584">
    <property type="entry name" value="Tuberin_N"/>
</dbReference>
<dbReference type="InterPro" id="IPR027107">
    <property type="entry name" value="Tuberin/Ral-act_asu"/>
</dbReference>
<evidence type="ECO:0000259" key="3">
    <source>
        <dbReference type="PROSITE" id="PS50085"/>
    </source>
</evidence>
<keyword evidence="5" id="KW-1185">Reference proteome</keyword>
<dbReference type="SUPFAM" id="SSF111347">
    <property type="entry name" value="Rap/Ran-GAP"/>
    <property type="match status" value="1"/>
</dbReference>
<dbReference type="GO" id="GO:0032007">
    <property type="term" value="P:negative regulation of TOR signaling"/>
    <property type="evidence" value="ECO:0007669"/>
    <property type="project" value="TreeGrafter"/>
</dbReference>
<proteinExistence type="predicted"/>
<dbReference type="InterPro" id="IPR018515">
    <property type="entry name" value="Tuberin-type_domain"/>
</dbReference>
<sequence>LLKELGSLFERYTFTRIDDVWVAVEDLLAANNVEARHEAFNFMTACIEGQYGELGMARVVFYNAVRNHAIWDDFVPMFTVLFKLTKEGRDISLFEKNIVKLLASWLDSALRHAEILRAAPSSTTAIKRHSTSNVPTPRPLSLSQSAINPVTAPVPHLQPILNLITLVVKFNPANFEQRESTDLVHAIHRAFGSTRNPDDARFCINFLDVLVRFGSCPPPTLSDITDILCRTINWDAVAPPGDHTPPGQAHPWAVFQNLLRSHYAQNAVRIMCERLRKPASLDRSAEEEAAVRGALTLLGRAVWETRVNLSMVMTNVVLLVSMRAAVARRWAVVDEEMLRWMNVLVDQKEGEISSMEWDVLLDIAEDLARYVLGTDRRRKEAAAITRDNSTGAIAADDDRDEYEAEDDELMILDTRDNGAIGEVVAGSNNVGNSNNEQFLCIVASYSKFIFNLQYLHMSSSYEGSVPRYMALLHTLRRHLSGTSTIVLLDYYEREHLLYPSSEDWLTTLAEVTDTFYCRHRRSPRKTRLRVLQIVADIYMATKDFYSDDVLDRIVIPMVRGLARETEPEVTQQATDLVVQVMQECEERQFGCIQLVIQPPLSDVHTIHIHQRRNGTVNEQEGGGRPGSGDTPKPGGGQALSDKNLVASVNQQQQQQQQRGGTPISRKESMRDILSEAKKGAGAGGGAPGGSGEARPVDQAAEKAMSPELRRSPFVISPRERKDPHESPRMWPGLQTQVPVADERMVELPIGLYLVAVVELLKNEREWDVFSYVLHQLSVQLACKHLFCGTTKELRLLRELLCDQILDNKENKFAESVKNPLRIEQADWSGIPAMLMMHYTGGEAGEVIESGEGEGEDSCPGAGVGIDIRGGTDEQDRSYSAPSSRRRSQDDDAQMEPRRSDSATALPIMSPQLGTTGYSDSWGPTSPFLAFARNPVLSPARIRGRENAPEDTPPLDGEIPIGSRTPRVVDTMVKEIFSEPVTPSENMVATRRGDSSTDPSFLFLQLGNYPDLNNPLSAPLPDNETTTRSIAVLDRMAVVDFHKIAVLYVGRDQTKEVDILSNQHGSPDYITFLNSLGTITRLRGNKDIYTGGLDTESDIDGEYAYYWKDAITQLIFHVATMMPFNERDPQRSLKKRHLGNDFVTIVYNDSGRDYMVSFATLPHFIRQMAMHANIFAQIFLQFGTEFGSGGKQEALGVTPTTGATGPLAGSQEVPAAKASRDGIMTVESVLDFTKYT</sequence>
<protein>
    <recommendedName>
        <fullName evidence="3">Rap-GAP domain-containing protein</fullName>
    </recommendedName>
</protein>
<feature type="non-terminal residue" evidence="4">
    <location>
        <position position="1"/>
    </location>
</feature>
<evidence type="ECO:0000256" key="2">
    <source>
        <dbReference type="SAM" id="MobiDB-lite"/>
    </source>
</evidence>
<dbReference type="EMBL" id="RBNI01001621">
    <property type="protein sequence ID" value="RUP50207.1"/>
    <property type="molecule type" value="Genomic_DNA"/>
</dbReference>
<feature type="non-terminal residue" evidence="4">
    <location>
        <position position="1235"/>
    </location>
</feature>
<organism evidence="4 5">
    <name type="scientific">Jimgerdemannia flammicorona</name>
    <dbReference type="NCBI Taxonomy" id="994334"/>
    <lineage>
        <taxon>Eukaryota</taxon>
        <taxon>Fungi</taxon>
        <taxon>Fungi incertae sedis</taxon>
        <taxon>Mucoromycota</taxon>
        <taxon>Mucoromycotina</taxon>
        <taxon>Endogonomycetes</taxon>
        <taxon>Endogonales</taxon>
        <taxon>Endogonaceae</taxon>
        <taxon>Jimgerdemannia</taxon>
    </lineage>
</organism>
<feature type="compositionally biased region" description="Basic and acidic residues" evidence="2">
    <location>
        <begin position="886"/>
        <end position="900"/>
    </location>
</feature>
<dbReference type="PROSITE" id="PS50085">
    <property type="entry name" value="RAPGAP"/>
    <property type="match status" value="1"/>
</dbReference>
<comment type="caution">
    <text evidence="4">The sequence shown here is derived from an EMBL/GenBank/DDBJ whole genome shotgun (WGS) entry which is preliminary data.</text>
</comment>
<dbReference type="GO" id="GO:0051056">
    <property type="term" value="P:regulation of small GTPase mediated signal transduction"/>
    <property type="evidence" value="ECO:0007669"/>
    <property type="project" value="InterPro"/>
</dbReference>
<feature type="compositionally biased region" description="Basic and acidic residues" evidence="2">
    <location>
        <begin position="717"/>
        <end position="727"/>
    </location>
</feature>
<dbReference type="PANTHER" id="PTHR10063:SF0">
    <property type="entry name" value="TUBERIN"/>
    <property type="match status" value="1"/>
</dbReference>
<name>A0A433DH97_9FUNG</name>
<reference evidence="4 5" key="1">
    <citation type="journal article" date="2018" name="New Phytol.">
        <title>Phylogenomics of Endogonaceae and evolution of mycorrhizas within Mucoromycota.</title>
        <authorList>
            <person name="Chang Y."/>
            <person name="Desiro A."/>
            <person name="Na H."/>
            <person name="Sandor L."/>
            <person name="Lipzen A."/>
            <person name="Clum A."/>
            <person name="Barry K."/>
            <person name="Grigoriev I.V."/>
            <person name="Martin F.M."/>
            <person name="Stajich J.E."/>
            <person name="Smith M.E."/>
            <person name="Bonito G."/>
            <person name="Spatafora J.W."/>
        </authorList>
    </citation>
    <scope>NUCLEOTIDE SEQUENCE [LARGE SCALE GENOMIC DNA]</scope>
    <source>
        <strain evidence="4 5">GMNB39</strain>
    </source>
</reference>
<dbReference type="InterPro" id="IPR000331">
    <property type="entry name" value="Rap/Ran_GAP_dom"/>
</dbReference>
<keyword evidence="1" id="KW-0343">GTPase activation</keyword>
<dbReference type="GO" id="GO:0005096">
    <property type="term" value="F:GTPase activator activity"/>
    <property type="evidence" value="ECO:0007669"/>
    <property type="project" value="UniProtKB-KW"/>
</dbReference>
<evidence type="ECO:0000256" key="1">
    <source>
        <dbReference type="ARBA" id="ARBA00022468"/>
    </source>
</evidence>
<dbReference type="InterPro" id="IPR035974">
    <property type="entry name" value="Rap/Ran-GAP_sf"/>
</dbReference>
<dbReference type="Pfam" id="PF02145">
    <property type="entry name" value="Rap_GAP"/>
    <property type="match status" value="1"/>
</dbReference>
<dbReference type="Pfam" id="PF03542">
    <property type="entry name" value="Tuberin"/>
    <property type="match status" value="1"/>
</dbReference>
<evidence type="ECO:0000313" key="5">
    <source>
        <dbReference type="Proteomes" id="UP000268093"/>
    </source>
</evidence>
<feature type="region of interest" description="Disordered" evidence="2">
    <location>
        <begin position="647"/>
        <end position="666"/>
    </location>
</feature>
<feature type="region of interest" description="Disordered" evidence="2">
    <location>
        <begin position="610"/>
        <end position="640"/>
    </location>
</feature>
<gene>
    <name evidence="4" type="ORF">BC936DRAFT_139983</name>
</gene>
<dbReference type="GO" id="GO:0005634">
    <property type="term" value="C:nucleus"/>
    <property type="evidence" value="ECO:0007669"/>
    <property type="project" value="InterPro"/>
</dbReference>
<dbReference type="Gene3D" id="3.40.50.11210">
    <property type="entry name" value="Rap/Ran-GAP"/>
    <property type="match status" value="1"/>
</dbReference>
<dbReference type="AlphaFoldDB" id="A0A433DH97"/>
<feature type="region of interest" description="Disordered" evidence="2">
    <location>
        <begin position="677"/>
        <end position="731"/>
    </location>
</feature>
<feature type="region of interest" description="Disordered" evidence="2">
    <location>
        <begin position="943"/>
        <end position="962"/>
    </location>
</feature>
<evidence type="ECO:0000313" key="4">
    <source>
        <dbReference type="EMBL" id="RUP50207.1"/>
    </source>
</evidence>
<feature type="compositionally biased region" description="Gly residues" evidence="2">
    <location>
        <begin position="680"/>
        <end position="691"/>
    </location>
</feature>
<feature type="region of interest" description="Disordered" evidence="2">
    <location>
        <begin position="847"/>
        <end position="919"/>
    </location>
</feature>
<dbReference type="GO" id="GO:0033596">
    <property type="term" value="C:TSC1-TSC2 complex"/>
    <property type="evidence" value="ECO:0007669"/>
    <property type="project" value="TreeGrafter"/>
</dbReference>